<keyword evidence="2" id="KW-1185">Reference proteome</keyword>
<dbReference type="InterPro" id="IPR011009">
    <property type="entry name" value="Kinase-like_dom_sf"/>
</dbReference>
<dbReference type="VEuPathDB" id="VectorBase:GPAI030464"/>
<sequence length="155" mass="17755">MTAPELVGPLKPSELLPAFRLFMIGCGVSGEACTARMNNAEKTYAAGYETLRSTLFWRETCGFFVYGDRQGITSLPYAFQNKTEIYRGLDILYWIMYYHRGGELLTLLSKFEYRLPEATAEFYIGKITLATWSKLNCKKKKRRANTNTNWIMATA</sequence>
<dbReference type="InterPro" id="IPR050839">
    <property type="entry name" value="Rho-assoc_Ser/Thr_Kinase"/>
</dbReference>
<dbReference type="GO" id="GO:0005737">
    <property type="term" value="C:cytoplasm"/>
    <property type="evidence" value="ECO:0007669"/>
    <property type="project" value="TreeGrafter"/>
</dbReference>
<evidence type="ECO:0000313" key="1">
    <source>
        <dbReference type="EnsemblMetazoa" id="GPAI030464-PA"/>
    </source>
</evidence>
<dbReference type="Gene3D" id="3.30.200.20">
    <property type="entry name" value="Phosphorylase Kinase, domain 1"/>
    <property type="match status" value="1"/>
</dbReference>
<organism evidence="1 2">
    <name type="scientific">Glossina pallidipes</name>
    <name type="common">Tsetse fly</name>
    <dbReference type="NCBI Taxonomy" id="7398"/>
    <lineage>
        <taxon>Eukaryota</taxon>
        <taxon>Metazoa</taxon>
        <taxon>Ecdysozoa</taxon>
        <taxon>Arthropoda</taxon>
        <taxon>Hexapoda</taxon>
        <taxon>Insecta</taxon>
        <taxon>Pterygota</taxon>
        <taxon>Neoptera</taxon>
        <taxon>Endopterygota</taxon>
        <taxon>Diptera</taxon>
        <taxon>Brachycera</taxon>
        <taxon>Muscomorpha</taxon>
        <taxon>Hippoboscoidea</taxon>
        <taxon>Glossinidae</taxon>
        <taxon>Glossina</taxon>
    </lineage>
</organism>
<dbReference type="SUPFAM" id="SSF56112">
    <property type="entry name" value="Protein kinase-like (PK-like)"/>
    <property type="match status" value="1"/>
</dbReference>
<dbReference type="STRING" id="7398.A0A1B0A095"/>
<dbReference type="AlphaFoldDB" id="A0A1B0A095"/>
<dbReference type="PANTHER" id="PTHR22988:SF66">
    <property type="entry name" value="SERINE_THREONINE-PROTEIN KINASE GENGHIS KHAN"/>
    <property type="match status" value="1"/>
</dbReference>
<accession>A0A1B0A095</accession>
<dbReference type="GO" id="GO:0005856">
    <property type="term" value="C:cytoskeleton"/>
    <property type="evidence" value="ECO:0007669"/>
    <property type="project" value="TreeGrafter"/>
</dbReference>
<dbReference type="Gene3D" id="1.10.510.10">
    <property type="entry name" value="Transferase(Phosphotransferase) domain 1"/>
    <property type="match status" value="1"/>
</dbReference>
<name>A0A1B0A095_GLOPL</name>
<dbReference type="GO" id="GO:0004674">
    <property type="term" value="F:protein serine/threonine kinase activity"/>
    <property type="evidence" value="ECO:0007669"/>
    <property type="project" value="TreeGrafter"/>
</dbReference>
<protein>
    <submittedName>
        <fullName evidence="1">Uncharacterized protein</fullName>
    </submittedName>
</protein>
<dbReference type="PANTHER" id="PTHR22988">
    <property type="entry name" value="MYOTONIC DYSTROPHY S/T KINASE-RELATED"/>
    <property type="match status" value="1"/>
</dbReference>
<dbReference type="EnsemblMetazoa" id="GPAI030464-RA">
    <property type="protein sequence ID" value="GPAI030464-PA"/>
    <property type="gene ID" value="GPAI030464"/>
</dbReference>
<dbReference type="Proteomes" id="UP000092445">
    <property type="component" value="Unassembled WGS sequence"/>
</dbReference>
<reference evidence="1" key="2">
    <citation type="submission" date="2020-05" db="UniProtKB">
        <authorList>
            <consortium name="EnsemblMetazoa"/>
        </authorList>
    </citation>
    <scope>IDENTIFICATION</scope>
    <source>
        <strain evidence="1">IAEA</strain>
    </source>
</reference>
<dbReference type="GO" id="GO:0031032">
    <property type="term" value="P:actomyosin structure organization"/>
    <property type="evidence" value="ECO:0007669"/>
    <property type="project" value="TreeGrafter"/>
</dbReference>
<proteinExistence type="predicted"/>
<evidence type="ECO:0000313" key="2">
    <source>
        <dbReference type="Proteomes" id="UP000092445"/>
    </source>
</evidence>
<reference evidence="2" key="1">
    <citation type="submission" date="2014-03" db="EMBL/GenBank/DDBJ databases">
        <authorList>
            <person name="Aksoy S."/>
            <person name="Warren W."/>
            <person name="Wilson R.K."/>
        </authorList>
    </citation>
    <scope>NUCLEOTIDE SEQUENCE [LARGE SCALE GENOMIC DNA]</scope>
    <source>
        <strain evidence="2">IAEA</strain>
    </source>
</reference>